<dbReference type="AlphaFoldDB" id="A0A1M4SNV5"/>
<organism evidence="1 2">
    <name type="scientific">Mariniphaga anaerophila</name>
    <dbReference type="NCBI Taxonomy" id="1484053"/>
    <lineage>
        <taxon>Bacteria</taxon>
        <taxon>Pseudomonadati</taxon>
        <taxon>Bacteroidota</taxon>
        <taxon>Bacteroidia</taxon>
        <taxon>Marinilabiliales</taxon>
        <taxon>Prolixibacteraceae</taxon>
        <taxon>Mariniphaga</taxon>
    </lineage>
</organism>
<reference evidence="1 2" key="1">
    <citation type="submission" date="2016-11" db="EMBL/GenBank/DDBJ databases">
        <authorList>
            <person name="Jaros S."/>
            <person name="Januszkiewicz K."/>
            <person name="Wedrychowicz H."/>
        </authorList>
    </citation>
    <scope>NUCLEOTIDE SEQUENCE [LARGE SCALE GENOMIC DNA]</scope>
    <source>
        <strain evidence="1 2">DSM 26910</strain>
    </source>
</reference>
<sequence length="65" mass="7433">MKKQFWILPPILKNLTGIDGCGWITQLSDSTKLEPLYIDDLTSSQLTTNLYVFNFGRGKIWEVIA</sequence>
<evidence type="ECO:0000313" key="2">
    <source>
        <dbReference type="Proteomes" id="UP000184164"/>
    </source>
</evidence>
<dbReference type="Proteomes" id="UP000184164">
    <property type="component" value="Unassembled WGS sequence"/>
</dbReference>
<dbReference type="EMBL" id="FQUM01000001">
    <property type="protein sequence ID" value="SHE33849.1"/>
    <property type="molecule type" value="Genomic_DNA"/>
</dbReference>
<name>A0A1M4SNV5_9BACT</name>
<gene>
    <name evidence="1" type="ORF">SAMN05444274_10194</name>
</gene>
<keyword evidence="2" id="KW-1185">Reference proteome</keyword>
<protein>
    <submittedName>
        <fullName evidence="1">Uncharacterized protein</fullName>
    </submittedName>
</protein>
<proteinExistence type="predicted"/>
<accession>A0A1M4SNV5</accession>
<evidence type="ECO:0000313" key="1">
    <source>
        <dbReference type="EMBL" id="SHE33849.1"/>
    </source>
</evidence>